<feature type="region of interest" description="Disordered" evidence="1">
    <location>
        <begin position="239"/>
        <end position="268"/>
    </location>
</feature>
<sequence length="317" mass="34672">MIVTGALATAEPPGMVHIPGGTFAMGSEDFYPEEAPVRRVRVDPFWIDTAPVTNSQFARFVAETGYVTFAETAPDPKDYPGMLPELMQPGSLVFEPSPGPIDLAQVSWWDFRFGASWRAPLGAGSTLEDLEDHPVVHVAHCDAAAYARWAGKDLPTEAEWEFAARGGLEGVAYAWGDELAPGGAMLANYWQGRFPFGNTLADGYLRTSPVGTYPPNGYGLHDMIGNVWEWTDDWFSQPKAERGSRGSCCIPANPRGGSRGGSIDKRDGTRIPRKVLKGGSHLCADEYCRRYRPAARYPQPVDTTTCHVGFRCVVRPD</sequence>
<dbReference type="Gene3D" id="3.90.1580.10">
    <property type="entry name" value="paralog of FGE (formylglycine-generating enzyme)"/>
    <property type="match status" value="1"/>
</dbReference>
<dbReference type="InterPro" id="IPR042095">
    <property type="entry name" value="SUMF_sf"/>
</dbReference>
<dbReference type="InterPro" id="IPR016187">
    <property type="entry name" value="CTDL_fold"/>
</dbReference>
<feature type="domain" description="Sulfatase-modifying factor enzyme-like" evidence="2">
    <location>
        <begin position="12"/>
        <end position="313"/>
    </location>
</feature>
<dbReference type="EMBL" id="BMHK01000031">
    <property type="protein sequence ID" value="GGC11836.1"/>
    <property type="molecule type" value="Genomic_DNA"/>
</dbReference>
<organism evidence="3 4">
    <name type="scientific">Novosphingobium endophyticum</name>
    <dbReference type="NCBI Taxonomy" id="1955250"/>
    <lineage>
        <taxon>Bacteria</taxon>
        <taxon>Pseudomonadati</taxon>
        <taxon>Pseudomonadota</taxon>
        <taxon>Alphaproteobacteria</taxon>
        <taxon>Sphingomonadales</taxon>
        <taxon>Sphingomonadaceae</taxon>
        <taxon>Novosphingobium</taxon>
    </lineage>
</organism>
<dbReference type="AlphaFoldDB" id="A0A916TUQ7"/>
<name>A0A916TUQ7_9SPHN</name>
<comment type="caution">
    <text evidence="3">The sequence shown here is derived from an EMBL/GenBank/DDBJ whole genome shotgun (WGS) entry which is preliminary data.</text>
</comment>
<dbReference type="InterPro" id="IPR051043">
    <property type="entry name" value="Sulfatase_Mod_Factor_Kinase"/>
</dbReference>
<evidence type="ECO:0000313" key="3">
    <source>
        <dbReference type="EMBL" id="GGC11836.1"/>
    </source>
</evidence>
<dbReference type="GO" id="GO:0120147">
    <property type="term" value="F:formylglycine-generating oxidase activity"/>
    <property type="evidence" value="ECO:0007669"/>
    <property type="project" value="TreeGrafter"/>
</dbReference>
<evidence type="ECO:0000313" key="4">
    <source>
        <dbReference type="Proteomes" id="UP000608154"/>
    </source>
</evidence>
<reference evidence="3" key="1">
    <citation type="journal article" date="2014" name="Int. J. Syst. Evol. Microbiol.">
        <title>Complete genome sequence of Corynebacterium casei LMG S-19264T (=DSM 44701T), isolated from a smear-ripened cheese.</title>
        <authorList>
            <consortium name="US DOE Joint Genome Institute (JGI-PGF)"/>
            <person name="Walter F."/>
            <person name="Albersmeier A."/>
            <person name="Kalinowski J."/>
            <person name="Ruckert C."/>
        </authorList>
    </citation>
    <scope>NUCLEOTIDE SEQUENCE</scope>
    <source>
        <strain evidence="3">CGMCC 1.15095</strain>
    </source>
</reference>
<dbReference type="PANTHER" id="PTHR23150">
    <property type="entry name" value="SULFATASE MODIFYING FACTOR 1, 2"/>
    <property type="match status" value="1"/>
</dbReference>
<gene>
    <name evidence="3" type="ORF">GCM10011494_33310</name>
</gene>
<keyword evidence="4" id="KW-1185">Reference proteome</keyword>
<protein>
    <recommendedName>
        <fullName evidence="2">Sulfatase-modifying factor enzyme-like domain-containing protein</fullName>
    </recommendedName>
</protein>
<evidence type="ECO:0000256" key="1">
    <source>
        <dbReference type="SAM" id="MobiDB-lite"/>
    </source>
</evidence>
<dbReference type="PANTHER" id="PTHR23150:SF19">
    <property type="entry name" value="FORMYLGLYCINE-GENERATING ENZYME"/>
    <property type="match status" value="1"/>
</dbReference>
<reference evidence="3" key="2">
    <citation type="submission" date="2020-09" db="EMBL/GenBank/DDBJ databases">
        <authorList>
            <person name="Sun Q."/>
            <person name="Zhou Y."/>
        </authorList>
    </citation>
    <scope>NUCLEOTIDE SEQUENCE</scope>
    <source>
        <strain evidence="3">CGMCC 1.15095</strain>
    </source>
</reference>
<evidence type="ECO:0000259" key="2">
    <source>
        <dbReference type="Pfam" id="PF03781"/>
    </source>
</evidence>
<dbReference type="SUPFAM" id="SSF56436">
    <property type="entry name" value="C-type lectin-like"/>
    <property type="match status" value="1"/>
</dbReference>
<dbReference type="RefSeq" id="WP_373285467.1">
    <property type="nucleotide sequence ID" value="NZ_BMHK01000031.1"/>
</dbReference>
<proteinExistence type="predicted"/>
<dbReference type="InterPro" id="IPR005532">
    <property type="entry name" value="SUMF_dom"/>
</dbReference>
<accession>A0A916TUQ7</accession>
<dbReference type="Pfam" id="PF03781">
    <property type="entry name" value="FGE-sulfatase"/>
    <property type="match status" value="1"/>
</dbReference>
<dbReference type="Proteomes" id="UP000608154">
    <property type="component" value="Unassembled WGS sequence"/>
</dbReference>